<dbReference type="PRINTS" id="PR00412">
    <property type="entry name" value="EPOXHYDRLASE"/>
</dbReference>
<proteinExistence type="predicted"/>
<evidence type="ECO:0000259" key="1">
    <source>
        <dbReference type="Pfam" id="PF12697"/>
    </source>
</evidence>
<gene>
    <name evidence="2" type="ORF">NOCA1170034</name>
</gene>
<dbReference type="PANTHER" id="PTHR43194:SF2">
    <property type="entry name" value="PEROXISOMAL MEMBRANE PROTEIN LPX1"/>
    <property type="match status" value="1"/>
</dbReference>
<dbReference type="InterPro" id="IPR000073">
    <property type="entry name" value="AB_hydrolase_1"/>
</dbReference>
<accession>A0A2P2CAM0</accession>
<organism evidence="2">
    <name type="scientific">metagenome</name>
    <dbReference type="NCBI Taxonomy" id="256318"/>
    <lineage>
        <taxon>unclassified sequences</taxon>
        <taxon>metagenomes</taxon>
    </lineage>
</organism>
<protein>
    <submittedName>
        <fullName evidence="2">Putative Hydrolase</fullName>
    </submittedName>
</protein>
<feature type="domain" description="AB hydrolase-1" evidence="1">
    <location>
        <begin position="22"/>
        <end position="258"/>
    </location>
</feature>
<dbReference type="PANTHER" id="PTHR43194">
    <property type="entry name" value="HYDROLASE ALPHA/BETA FOLD FAMILY"/>
    <property type="match status" value="1"/>
</dbReference>
<dbReference type="AlphaFoldDB" id="A0A2P2CAM0"/>
<dbReference type="Pfam" id="PF12697">
    <property type="entry name" value="Abhydrolase_6"/>
    <property type="match status" value="1"/>
</dbReference>
<dbReference type="InterPro" id="IPR050228">
    <property type="entry name" value="Carboxylesterase_BioH"/>
</dbReference>
<reference evidence="2" key="1">
    <citation type="submission" date="2015-08" db="EMBL/GenBank/DDBJ databases">
        <authorList>
            <person name="Babu N.S."/>
            <person name="Beckwith C.J."/>
            <person name="Beseler K.G."/>
            <person name="Brison A."/>
            <person name="Carone J.V."/>
            <person name="Caskin T.P."/>
            <person name="Diamond M."/>
            <person name="Durham M.E."/>
            <person name="Foxe J.M."/>
            <person name="Go M."/>
            <person name="Henderson B.A."/>
            <person name="Jones I.B."/>
            <person name="McGettigan J.A."/>
            <person name="Micheletti S.J."/>
            <person name="Nasrallah M.E."/>
            <person name="Ortiz D."/>
            <person name="Piller C.R."/>
            <person name="Privatt S.R."/>
            <person name="Schneider S.L."/>
            <person name="Sharp S."/>
            <person name="Smith T.C."/>
            <person name="Stanton J.D."/>
            <person name="Ullery H.E."/>
            <person name="Wilson R.J."/>
            <person name="Serrano M.G."/>
            <person name="Buck G."/>
            <person name="Lee V."/>
            <person name="Wang Y."/>
            <person name="Carvalho R."/>
            <person name="Voegtly L."/>
            <person name="Shi R."/>
            <person name="Duckworth R."/>
            <person name="Johnson A."/>
            <person name="Loviza R."/>
            <person name="Walstead R."/>
            <person name="Shah Z."/>
            <person name="Kiflezghi M."/>
            <person name="Wade K."/>
            <person name="Ball S.L."/>
            <person name="Bradley K.W."/>
            <person name="Asai D.J."/>
            <person name="Bowman C.A."/>
            <person name="Russell D.A."/>
            <person name="Pope W.H."/>
            <person name="Jacobs-Sera D."/>
            <person name="Hendrix R.W."/>
            <person name="Hatfull G.F."/>
        </authorList>
    </citation>
    <scope>NUCLEOTIDE SEQUENCE</scope>
</reference>
<name>A0A2P2CAM0_9ZZZZ</name>
<dbReference type="GO" id="GO:0016787">
    <property type="term" value="F:hydrolase activity"/>
    <property type="evidence" value="ECO:0007669"/>
    <property type="project" value="UniProtKB-KW"/>
</dbReference>
<dbReference type="EMBL" id="CZKB01000009">
    <property type="protein sequence ID" value="CUR59044.1"/>
    <property type="molecule type" value="Genomic_DNA"/>
</dbReference>
<dbReference type="SUPFAM" id="SSF53474">
    <property type="entry name" value="alpha/beta-Hydrolases"/>
    <property type="match status" value="1"/>
</dbReference>
<dbReference type="InterPro" id="IPR029058">
    <property type="entry name" value="AB_hydrolase_fold"/>
</dbReference>
<dbReference type="InterPro" id="IPR000639">
    <property type="entry name" value="Epox_hydrolase-like"/>
</dbReference>
<evidence type="ECO:0000313" key="2">
    <source>
        <dbReference type="EMBL" id="CUR59044.1"/>
    </source>
</evidence>
<sequence length="277" mass="29235">MERIDLPGGHLAYTEAGTGELVVLLHAGYVDHTMWSSEVTRLSRRCKVVAPDARTHGLSSTATAPFRHCDDVAALIRHVDAGPATLVGVSMGASAALDTAIEHPDCVRGVVISGAGTGEPSFEDPWSLKILGRLERAIAEMDAAAWIEAELDFAAGPRRDLADVDPEIVARLRVMHEHFASTHAVVPGVTPPTPVVESWSRLGNVTVPVLGIVGEEDSADHHRMTHSAVTAVRDGRGVATIAGAGHYPNLERPEEWARIVDGFLADLGIAGPAAPSA</sequence>
<dbReference type="Gene3D" id="3.40.50.1820">
    <property type="entry name" value="alpha/beta hydrolase"/>
    <property type="match status" value="1"/>
</dbReference>
<keyword evidence="2" id="KW-0378">Hydrolase</keyword>